<sequence>MILAFAVIILAENSVPSPSPSTARTSDRIRLRPAWPVQRASASSCQRRRAAAPS</sequence>
<dbReference type="Proteomes" id="UP000013201">
    <property type="component" value="Unassembled WGS sequence"/>
</dbReference>
<gene>
    <name evidence="1" type="ORF">EBBID32_7050</name>
</gene>
<reference evidence="1 2" key="1">
    <citation type="submission" date="2013-03" db="EMBL/GenBank/DDBJ databases">
        <authorList>
            <person name="Le V."/>
        </authorList>
    </citation>
    <scope>NUCLEOTIDE SEQUENCE [LARGE SCALE GENOMIC DNA]</scope>
    <source>
        <strain evidence="1 2">BiD32</strain>
    </source>
</reference>
<dbReference type="AlphaFoldDB" id="N1MHV5"/>
<evidence type="ECO:0000313" key="2">
    <source>
        <dbReference type="Proteomes" id="UP000013201"/>
    </source>
</evidence>
<name>N1MHV5_9SPHN</name>
<organism evidence="1 2">
    <name type="scientific">Sphingobium indicum BiD32</name>
    <dbReference type="NCBI Taxonomy" id="1301087"/>
    <lineage>
        <taxon>Bacteria</taxon>
        <taxon>Pseudomonadati</taxon>
        <taxon>Pseudomonadota</taxon>
        <taxon>Alphaproteobacteria</taxon>
        <taxon>Sphingomonadales</taxon>
        <taxon>Sphingomonadaceae</taxon>
        <taxon>Sphingobium</taxon>
    </lineage>
</organism>
<evidence type="ECO:0000313" key="1">
    <source>
        <dbReference type="EMBL" id="CCW16369.1"/>
    </source>
</evidence>
<proteinExistence type="predicted"/>
<keyword evidence="2" id="KW-1185">Reference proteome</keyword>
<protein>
    <submittedName>
        <fullName evidence="1">Uncharacterized protein</fullName>
    </submittedName>
</protein>
<comment type="caution">
    <text evidence="1">The sequence shown here is derived from an EMBL/GenBank/DDBJ whole genome shotgun (WGS) entry which is preliminary data.</text>
</comment>
<reference evidence="2" key="2">
    <citation type="submission" date="2013-04" db="EMBL/GenBank/DDBJ databases">
        <title>Bisphenol A degrading Sphingobium sp. strain BiD32.</title>
        <authorList>
            <person name="Nielsen J.L."/>
            <person name="Zhou N.A."/>
            <person name="Kjeldal H."/>
        </authorList>
    </citation>
    <scope>NUCLEOTIDE SEQUENCE [LARGE SCALE GENOMIC DNA]</scope>
    <source>
        <strain evidence="2">BiD32</strain>
    </source>
</reference>
<accession>N1MHV5</accession>
<dbReference type="EMBL" id="CAVK010000038">
    <property type="protein sequence ID" value="CCW16369.1"/>
    <property type="molecule type" value="Genomic_DNA"/>
</dbReference>